<dbReference type="OrthoDB" id="5570087at2759"/>
<accession>A0A1Y1WGR9</accession>
<feature type="region of interest" description="Disordered" evidence="1">
    <location>
        <begin position="33"/>
        <end position="52"/>
    </location>
</feature>
<comment type="caution">
    <text evidence="3">The sequence shown here is derived from an EMBL/GenBank/DDBJ whole genome shotgun (WGS) entry which is preliminary data.</text>
</comment>
<evidence type="ECO:0000256" key="2">
    <source>
        <dbReference type="SAM" id="SignalP"/>
    </source>
</evidence>
<dbReference type="AlphaFoldDB" id="A0A1Y1WGR9"/>
<feature type="compositionally biased region" description="Pro residues" evidence="1">
    <location>
        <begin position="33"/>
        <end position="46"/>
    </location>
</feature>
<evidence type="ECO:0000256" key="1">
    <source>
        <dbReference type="SAM" id="MobiDB-lite"/>
    </source>
</evidence>
<evidence type="ECO:0000313" key="4">
    <source>
        <dbReference type="Proteomes" id="UP000193922"/>
    </source>
</evidence>
<keyword evidence="2" id="KW-0732">Signal</keyword>
<dbReference type="Proteomes" id="UP000193922">
    <property type="component" value="Unassembled WGS sequence"/>
</dbReference>
<feature type="signal peptide" evidence="2">
    <location>
        <begin position="1"/>
        <end position="26"/>
    </location>
</feature>
<sequence length="210" mass="22245">MPIMNLTMVSRILVVLISTMAMLVAADNFVPAHPPSPSPSPSPQPAAHPMFQPPVSLDSLAQNLPEAFAALEGQFKDAGFKSMLTSQLSNPNAVEMFESMIHDPSAVSSISLMLNDPAIKSSLWEQFATPHPGAVNSGIRSASIDSSASVSAEATGDYEFSESKSRIEHGRSSMNLETLDRSHSGVSGRPGLIVTGWVIVILLSALAPTY</sequence>
<dbReference type="GeneID" id="63808758"/>
<feature type="chain" id="PRO_5011005947" description="FAS1 domain-containing protein" evidence="2">
    <location>
        <begin position="27"/>
        <end position="210"/>
    </location>
</feature>
<name>A0A1Y1WGR9_9FUNG</name>
<organism evidence="3 4">
    <name type="scientific">Linderina pennispora</name>
    <dbReference type="NCBI Taxonomy" id="61395"/>
    <lineage>
        <taxon>Eukaryota</taxon>
        <taxon>Fungi</taxon>
        <taxon>Fungi incertae sedis</taxon>
        <taxon>Zoopagomycota</taxon>
        <taxon>Kickxellomycotina</taxon>
        <taxon>Kickxellomycetes</taxon>
        <taxon>Kickxellales</taxon>
        <taxon>Kickxellaceae</taxon>
        <taxon>Linderina</taxon>
    </lineage>
</organism>
<reference evidence="3 4" key="1">
    <citation type="submission" date="2016-07" db="EMBL/GenBank/DDBJ databases">
        <title>Pervasive Adenine N6-methylation of Active Genes in Fungi.</title>
        <authorList>
            <consortium name="DOE Joint Genome Institute"/>
            <person name="Mondo S.J."/>
            <person name="Dannebaum R.O."/>
            <person name="Kuo R.C."/>
            <person name="Labutti K."/>
            <person name="Haridas S."/>
            <person name="Kuo A."/>
            <person name="Salamov A."/>
            <person name="Ahrendt S.R."/>
            <person name="Lipzen A."/>
            <person name="Sullivan W."/>
            <person name="Andreopoulos W.B."/>
            <person name="Clum A."/>
            <person name="Lindquist E."/>
            <person name="Daum C."/>
            <person name="Ramamoorthy G.K."/>
            <person name="Gryganskyi A."/>
            <person name="Culley D."/>
            <person name="Magnuson J.K."/>
            <person name="James T.Y."/>
            <person name="O'Malley M.A."/>
            <person name="Stajich J.E."/>
            <person name="Spatafora J.W."/>
            <person name="Visel A."/>
            <person name="Grigoriev I.V."/>
        </authorList>
    </citation>
    <scope>NUCLEOTIDE SEQUENCE [LARGE SCALE GENOMIC DNA]</scope>
    <source>
        <strain evidence="3 4">ATCC 12442</strain>
    </source>
</reference>
<gene>
    <name evidence="3" type="ORF">DL89DRAFT_81986</name>
</gene>
<keyword evidence="4" id="KW-1185">Reference proteome</keyword>
<evidence type="ECO:0000313" key="3">
    <source>
        <dbReference type="EMBL" id="ORX72709.1"/>
    </source>
</evidence>
<evidence type="ECO:0008006" key="5">
    <source>
        <dbReference type="Google" id="ProtNLM"/>
    </source>
</evidence>
<dbReference type="RefSeq" id="XP_040746049.1">
    <property type="nucleotide sequence ID" value="XM_040892110.1"/>
</dbReference>
<dbReference type="EMBL" id="MCFD01000002">
    <property type="protein sequence ID" value="ORX72709.1"/>
    <property type="molecule type" value="Genomic_DNA"/>
</dbReference>
<protein>
    <recommendedName>
        <fullName evidence="5">FAS1 domain-containing protein</fullName>
    </recommendedName>
</protein>
<proteinExistence type="predicted"/>